<protein>
    <submittedName>
        <fullName evidence="1">Uncharacterized protein</fullName>
    </submittedName>
</protein>
<gene>
    <name evidence="1" type="ORF">PEVE_00013016</name>
</gene>
<comment type="caution">
    <text evidence="1">The sequence shown here is derived from an EMBL/GenBank/DDBJ whole genome shotgun (WGS) entry which is preliminary data.</text>
</comment>
<evidence type="ECO:0000313" key="1">
    <source>
        <dbReference type="EMBL" id="CAH3021841.1"/>
    </source>
</evidence>
<name>A0ABN8LX16_9CNID</name>
<evidence type="ECO:0000313" key="2">
    <source>
        <dbReference type="Proteomes" id="UP001159427"/>
    </source>
</evidence>
<accession>A0ABN8LX16</accession>
<sequence length="367" mass="41905">MATSTVLSNWKGRCLFEARVLGSFASGYKISSMLNNFLRPVVCFSRNFAIKVTFPWTQNSTDFYPKDPFIHRLCGSVLLYRKMKLAPDGQLNPKEFLKTAKDCIMIMSGLVSQMDPDGMMSDLLGPRLDKIFKDAFATILENNLILRLEVSSVSNLHIAAVRNTLGPSEPSRDCYVKNGLGQRLFLEPDHIEELKGSKSPHPPNPSHTYLFQTSVMCESARPFTSNSQMLHLVSNLKRTLCPMSCMFVVSELSQSRNNLECLKVVHVGILLPPEILGKFVHKFQIGVKFVTEEKFYIRTSDGQIVQGSENSAISHHMWLFESPFCKERLLRNEYPLSWRVVDMDQCVQFRLPLYRPLSSYFENKRNL</sequence>
<proteinExistence type="predicted"/>
<reference evidence="1 2" key="1">
    <citation type="submission" date="2022-05" db="EMBL/GenBank/DDBJ databases">
        <authorList>
            <consortium name="Genoscope - CEA"/>
            <person name="William W."/>
        </authorList>
    </citation>
    <scope>NUCLEOTIDE SEQUENCE [LARGE SCALE GENOMIC DNA]</scope>
</reference>
<organism evidence="1 2">
    <name type="scientific">Porites evermanni</name>
    <dbReference type="NCBI Taxonomy" id="104178"/>
    <lineage>
        <taxon>Eukaryota</taxon>
        <taxon>Metazoa</taxon>
        <taxon>Cnidaria</taxon>
        <taxon>Anthozoa</taxon>
        <taxon>Hexacorallia</taxon>
        <taxon>Scleractinia</taxon>
        <taxon>Fungiina</taxon>
        <taxon>Poritidae</taxon>
        <taxon>Porites</taxon>
    </lineage>
</organism>
<dbReference type="EMBL" id="CALNXI010000197">
    <property type="protein sequence ID" value="CAH3021841.1"/>
    <property type="molecule type" value="Genomic_DNA"/>
</dbReference>
<dbReference type="Proteomes" id="UP001159427">
    <property type="component" value="Unassembled WGS sequence"/>
</dbReference>
<keyword evidence="2" id="KW-1185">Reference proteome</keyword>